<proteinExistence type="predicted"/>
<organism evidence="1 2">
    <name type="scientific">Flavobacterium zhoui</name>
    <dbReference type="NCBI Taxonomy" id="3230414"/>
    <lineage>
        <taxon>Bacteria</taxon>
        <taxon>Pseudomonadati</taxon>
        <taxon>Bacteroidota</taxon>
        <taxon>Flavobacteriia</taxon>
        <taxon>Flavobacteriales</taxon>
        <taxon>Flavobacteriaceae</taxon>
        <taxon>Flavobacterium</taxon>
    </lineage>
</organism>
<evidence type="ECO:0000313" key="1">
    <source>
        <dbReference type="EMBL" id="MFE3871323.1"/>
    </source>
</evidence>
<gene>
    <name evidence="1" type="ORF">ACFX5F_08800</name>
</gene>
<dbReference type="RefSeq" id="WP_379851692.1">
    <property type="nucleotide sequence ID" value="NZ_JBHZPY010000006.1"/>
</dbReference>
<dbReference type="Proteomes" id="UP001600107">
    <property type="component" value="Unassembled WGS sequence"/>
</dbReference>
<reference evidence="1 2" key="1">
    <citation type="submission" date="2024-06" db="EMBL/GenBank/DDBJ databases">
        <title>Flavobacterium spp. isolated from glacier.</title>
        <authorList>
            <person name="Han D."/>
        </authorList>
    </citation>
    <scope>NUCLEOTIDE SEQUENCE [LARGE SCALE GENOMIC DNA]</scope>
    <source>
        <strain evidence="1 2">ZS1P70</strain>
    </source>
</reference>
<comment type="caution">
    <text evidence="1">The sequence shown here is derived from an EMBL/GenBank/DDBJ whole genome shotgun (WGS) entry which is preliminary data.</text>
</comment>
<keyword evidence="2" id="KW-1185">Reference proteome</keyword>
<dbReference type="EMBL" id="JBHZPY010000006">
    <property type="protein sequence ID" value="MFE3871323.1"/>
    <property type="molecule type" value="Genomic_DNA"/>
</dbReference>
<sequence length="63" mass="6561">MPTGNWIVNPGGISGRRTNMTITDLAVGSYSFTVVGESGFTSSDTTIGNVIIADKFSSTWTGS</sequence>
<protein>
    <submittedName>
        <fullName evidence="1">Uncharacterized protein</fullName>
    </submittedName>
</protein>
<evidence type="ECO:0000313" key="2">
    <source>
        <dbReference type="Proteomes" id="UP001600107"/>
    </source>
</evidence>
<name>A0ABW6I4W8_9FLAO</name>
<accession>A0ABW6I4W8</accession>